<dbReference type="AlphaFoldDB" id="C7N1L6"/>
<feature type="transmembrane region" description="Helical" evidence="7">
    <location>
        <begin position="193"/>
        <end position="212"/>
    </location>
</feature>
<evidence type="ECO:0000256" key="7">
    <source>
        <dbReference type="SAM" id="Phobius"/>
    </source>
</evidence>
<feature type="transmembrane region" description="Helical" evidence="7">
    <location>
        <begin position="12"/>
        <end position="33"/>
    </location>
</feature>
<reference evidence="8 9" key="1">
    <citation type="journal article" date="2009" name="Stand. Genomic Sci.">
        <title>Complete genome sequence of Slackia heliotrinireducens type strain (RHS 1).</title>
        <authorList>
            <person name="Pukall R."/>
            <person name="Lapidus A."/>
            <person name="Nolan M."/>
            <person name="Copeland A."/>
            <person name="Glavina Del Rio T."/>
            <person name="Lucas S."/>
            <person name="Chen F."/>
            <person name="Tice H."/>
            <person name="Cheng J.F."/>
            <person name="Chertkov O."/>
            <person name="Bruce D."/>
            <person name="Goodwin L."/>
            <person name="Kuske C."/>
            <person name="Brettin T."/>
            <person name="Detter J.C."/>
            <person name="Han C."/>
            <person name="Pitluck S."/>
            <person name="Pati A."/>
            <person name="Mavrommatis K."/>
            <person name="Ivanova N."/>
            <person name="Ovchinnikova G."/>
            <person name="Chen A."/>
            <person name="Palaniappan K."/>
            <person name="Schneider S."/>
            <person name="Rohde M."/>
            <person name="Chain P."/>
            <person name="D'haeseleer P."/>
            <person name="Goker M."/>
            <person name="Bristow J."/>
            <person name="Eisen J.A."/>
            <person name="Markowitz V."/>
            <person name="Kyrpides N.C."/>
            <person name="Klenk H.P."/>
            <person name="Hugenholtz P."/>
        </authorList>
    </citation>
    <scope>NUCLEOTIDE SEQUENCE [LARGE SCALE GENOMIC DNA]</scope>
    <source>
        <strain evidence="9">ATCC 29202 / DSM 20476 / NCTC 11029 / RHS 1</strain>
    </source>
</reference>
<dbReference type="eggNOG" id="COG5557">
    <property type="taxonomic scope" value="Bacteria"/>
</dbReference>
<dbReference type="STRING" id="471855.Shel_02400"/>
<dbReference type="HOGENOM" id="CLU_045348_4_0_11"/>
<protein>
    <submittedName>
        <fullName evidence="8">Polysulphide reductase</fullName>
    </submittedName>
</protein>
<dbReference type="InterPro" id="IPR052049">
    <property type="entry name" value="Electron_transfer_protein"/>
</dbReference>
<feature type="transmembrane region" description="Helical" evidence="7">
    <location>
        <begin position="273"/>
        <end position="291"/>
    </location>
</feature>
<dbReference type="PANTHER" id="PTHR34856:SF2">
    <property type="entry name" value="PROTEIN NRFD"/>
    <property type="match status" value="1"/>
</dbReference>
<dbReference type="Pfam" id="PF03916">
    <property type="entry name" value="NrfD"/>
    <property type="match status" value="1"/>
</dbReference>
<dbReference type="KEGG" id="shi:Shel_02400"/>
<sequence>MSSFVNTLKTRGLAIPLCIAAVLSAAGLALWIAELAGVTGGIGTNDATPWGSYLMVFILFVGLGAGSALIAALGSVFNVKACEPFVVPGIVMAVAFVAVAGLAIIMDLGNPANIMAMLLGLNLRSVLAWDMIFLTLFLVVTVIAFASLLRSSQRALSRGMGLAVLVAAVLLLVIDALLFQVESAREAWHSAVLVPWFFATALTSATALMMLIGALASKRNSRYSGSLAPLSKLLILFVCLDLAFLIVDVLFGITSSNTGDAVVASAMISGELAPFFWGQVVLYAAALAVLAGPAAKGASWAFPCAAVLVLLGVFAKRVDFILGGFFEPGVALPVAEGLRTFTTGVSYAPTWSEFGICLGFFAMAAFLAIVGTALAEKN</sequence>
<keyword evidence="6 7" id="KW-0472">Membrane</keyword>
<feature type="transmembrane region" description="Helical" evidence="7">
    <location>
        <begin position="351"/>
        <end position="375"/>
    </location>
</feature>
<keyword evidence="5 7" id="KW-1133">Transmembrane helix</keyword>
<proteinExistence type="inferred from homology"/>
<comment type="subcellular location">
    <subcellularLocation>
        <location evidence="1">Cell membrane</location>
        <topology evidence="1">Multi-pass membrane protein</topology>
    </subcellularLocation>
</comment>
<keyword evidence="3" id="KW-1003">Cell membrane</keyword>
<dbReference type="RefSeq" id="WP_012797418.1">
    <property type="nucleotide sequence ID" value="NC_013165.1"/>
</dbReference>
<dbReference type="Gene3D" id="1.20.1630.10">
    <property type="entry name" value="Formate dehydrogenase/DMSO reductase domain"/>
    <property type="match status" value="1"/>
</dbReference>
<evidence type="ECO:0000256" key="2">
    <source>
        <dbReference type="ARBA" id="ARBA00008929"/>
    </source>
</evidence>
<gene>
    <name evidence="8" type="ordered locus">Shel_02400</name>
</gene>
<evidence type="ECO:0000313" key="8">
    <source>
        <dbReference type="EMBL" id="ACV21308.1"/>
    </source>
</evidence>
<evidence type="ECO:0000256" key="3">
    <source>
        <dbReference type="ARBA" id="ARBA00022475"/>
    </source>
</evidence>
<dbReference type="Proteomes" id="UP000002026">
    <property type="component" value="Chromosome"/>
</dbReference>
<evidence type="ECO:0000313" key="9">
    <source>
        <dbReference type="Proteomes" id="UP000002026"/>
    </source>
</evidence>
<dbReference type="InterPro" id="IPR005614">
    <property type="entry name" value="NrfD-like"/>
</dbReference>
<evidence type="ECO:0000256" key="4">
    <source>
        <dbReference type="ARBA" id="ARBA00022692"/>
    </source>
</evidence>
<dbReference type="EMBL" id="CP001684">
    <property type="protein sequence ID" value="ACV21308.1"/>
    <property type="molecule type" value="Genomic_DNA"/>
</dbReference>
<feature type="transmembrane region" description="Helical" evidence="7">
    <location>
        <begin position="126"/>
        <end position="149"/>
    </location>
</feature>
<feature type="transmembrane region" description="Helical" evidence="7">
    <location>
        <begin position="85"/>
        <end position="106"/>
    </location>
</feature>
<evidence type="ECO:0000256" key="5">
    <source>
        <dbReference type="ARBA" id="ARBA00022989"/>
    </source>
</evidence>
<keyword evidence="9" id="KW-1185">Reference proteome</keyword>
<evidence type="ECO:0000256" key="6">
    <source>
        <dbReference type="ARBA" id="ARBA00023136"/>
    </source>
</evidence>
<name>C7N1L6_SLAHD</name>
<feature type="transmembrane region" description="Helical" evidence="7">
    <location>
        <begin position="298"/>
        <end position="315"/>
    </location>
</feature>
<keyword evidence="4 7" id="KW-0812">Transmembrane</keyword>
<comment type="similarity">
    <text evidence="2">Belongs to the NrfD family.</text>
</comment>
<feature type="transmembrane region" description="Helical" evidence="7">
    <location>
        <begin position="161"/>
        <end position="181"/>
    </location>
</feature>
<dbReference type="PANTHER" id="PTHR34856">
    <property type="entry name" value="PROTEIN NRFD"/>
    <property type="match status" value="1"/>
</dbReference>
<dbReference type="GO" id="GO:0005886">
    <property type="term" value="C:plasma membrane"/>
    <property type="evidence" value="ECO:0007669"/>
    <property type="project" value="UniProtKB-SubCell"/>
</dbReference>
<accession>C7N1L6</accession>
<feature type="transmembrane region" description="Helical" evidence="7">
    <location>
        <begin position="233"/>
        <end position="253"/>
    </location>
</feature>
<evidence type="ECO:0000256" key="1">
    <source>
        <dbReference type="ARBA" id="ARBA00004651"/>
    </source>
</evidence>
<feature type="transmembrane region" description="Helical" evidence="7">
    <location>
        <begin position="53"/>
        <end position="73"/>
    </location>
</feature>
<organism evidence="8 9">
    <name type="scientific">Slackia heliotrinireducens (strain ATCC 29202 / DSM 20476 / NCTC 11029 / RHS 1)</name>
    <name type="common">Peptococcus heliotrinreducens</name>
    <dbReference type="NCBI Taxonomy" id="471855"/>
    <lineage>
        <taxon>Bacteria</taxon>
        <taxon>Bacillati</taxon>
        <taxon>Actinomycetota</taxon>
        <taxon>Coriobacteriia</taxon>
        <taxon>Eggerthellales</taxon>
        <taxon>Eggerthellaceae</taxon>
        <taxon>Slackia</taxon>
    </lineage>
</organism>